<dbReference type="GeneTree" id="ENSGT00940000156670"/>
<dbReference type="SMART" id="SM00181">
    <property type="entry name" value="EGF"/>
    <property type="match status" value="2"/>
</dbReference>
<accession>A0AAY5F379</accession>
<reference evidence="5" key="3">
    <citation type="submission" date="2025-09" db="UniProtKB">
        <authorList>
            <consortium name="Ensembl"/>
        </authorList>
    </citation>
    <scope>IDENTIFICATION</scope>
</reference>
<feature type="domain" description="Laminin G" evidence="3">
    <location>
        <begin position="269"/>
        <end position="457"/>
    </location>
</feature>
<reference evidence="5" key="2">
    <citation type="submission" date="2025-08" db="UniProtKB">
        <authorList>
            <consortium name="Ensembl"/>
        </authorList>
    </citation>
    <scope>IDENTIFICATION</scope>
</reference>
<dbReference type="AlphaFoldDB" id="A0AAY5F379"/>
<keyword evidence="6" id="KW-1185">Reference proteome</keyword>
<dbReference type="InterPro" id="IPR050372">
    <property type="entry name" value="Neurexin-related_CASP"/>
</dbReference>
<dbReference type="CDD" id="cd00054">
    <property type="entry name" value="EGF_CA"/>
    <property type="match status" value="1"/>
</dbReference>
<dbReference type="InterPro" id="IPR013320">
    <property type="entry name" value="ConA-like_dom_sf"/>
</dbReference>
<dbReference type="Pfam" id="PF00054">
    <property type="entry name" value="Laminin_G_1"/>
    <property type="match status" value="2"/>
</dbReference>
<dbReference type="PROSITE" id="PS50026">
    <property type="entry name" value="EGF_3"/>
    <property type="match status" value="1"/>
</dbReference>
<dbReference type="PANTHER" id="PTHR15036:SF85">
    <property type="entry name" value="SP2353, ISOFORM A"/>
    <property type="match status" value="1"/>
</dbReference>
<dbReference type="Pfam" id="PF00008">
    <property type="entry name" value="EGF"/>
    <property type="match status" value="1"/>
</dbReference>
<feature type="domain" description="Laminin G" evidence="3">
    <location>
        <begin position="43"/>
        <end position="211"/>
    </location>
</feature>
<dbReference type="Proteomes" id="UP000314983">
    <property type="component" value="Chromosome 22"/>
</dbReference>
<dbReference type="SMART" id="SM00282">
    <property type="entry name" value="LamG"/>
    <property type="match status" value="2"/>
</dbReference>
<keyword evidence="1" id="KW-1015">Disulfide bond</keyword>
<dbReference type="PANTHER" id="PTHR15036">
    <property type="entry name" value="PIKACHURIN-LIKE PROTEIN"/>
    <property type="match status" value="1"/>
</dbReference>
<organism evidence="5 6">
    <name type="scientific">Electrophorus electricus</name>
    <name type="common">Electric eel</name>
    <name type="synonym">Gymnotus electricus</name>
    <dbReference type="NCBI Taxonomy" id="8005"/>
    <lineage>
        <taxon>Eukaryota</taxon>
        <taxon>Metazoa</taxon>
        <taxon>Chordata</taxon>
        <taxon>Craniata</taxon>
        <taxon>Vertebrata</taxon>
        <taxon>Euteleostomi</taxon>
        <taxon>Actinopterygii</taxon>
        <taxon>Neopterygii</taxon>
        <taxon>Teleostei</taxon>
        <taxon>Ostariophysi</taxon>
        <taxon>Gymnotiformes</taxon>
        <taxon>Gymnotoidei</taxon>
        <taxon>Gymnotidae</taxon>
        <taxon>Electrophorus</taxon>
    </lineage>
</organism>
<reference evidence="5 6" key="1">
    <citation type="submission" date="2020-05" db="EMBL/GenBank/DDBJ databases">
        <title>Electrophorus electricus (electric eel) genome, fEleEle1, primary haplotype.</title>
        <authorList>
            <person name="Myers G."/>
            <person name="Meyer A."/>
            <person name="Fedrigo O."/>
            <person name="Formenti G."/>
            <person name="Rhie A."/>
            <person name="Tracey A."/>
            <person name="Sims Y."/>
            <person name="Jarvis E.D."/>
        </authorList>
    </citation>
    <scope>NUCLEOTIDE SEQUENCE [LARGE SCALE GENOMIC DNA]</scope>
</reference>
<sequence>MFPSAEACGPDATCINRPNVMGYDCRCHLGKHGTKCMAGTLVTTPSFDGKDSYIAYPPLTNIHNDLRIDMEFKPMSTDGLMFFSGGRKMKVEDFVALSMVDGHVEFRFELGTGQAVLRSQEPVSLGQWHHVSAERLGKDGSLKVDHAREIQRSSPGKAQVPSMDLLPKPANVSLLFDGCIEEVSINGKKLDLSYSFVESQSITECAEQSLCDRRSCQHGGTCLMTAEYEFQCLCRDGYEGELPACQRPSCPARDWDWLRRFGNSNFPVRYAAYFHDDSYLALPKPMFTRSSPDSPETIQLEINTASPNGLILWQGVEPGEQGRGKDFISLGLQNGHLVFSYQLGSGEAEILSRERIDDQRWHKIVAVRTGKQGYIQVDGRTLRLGQSQGKSIMVNTKGNMYIGGAPDISMLTGGKFTSGLTGCLKNLSLLNARPGEKPAAPVDLQVHAEEGVNVQRCLL</sequence>
<dbReference type="Ensembl" id="ENSEEET00000062478.1">
    <property type="protein sequence ID" value="ENSEEEP00000063457.1"/>
    <property type="gene ID" value="ENSEEEG00000019486.2"/>
</dbReference>
<dbReference type="PROSITE" id="PS01186">
    <property type="entry name" value="EGF_2"/>
    <property type="match status" value="1"/>
</dbReference>
<dbReference type="Gene3D" id="2.10.25.10">
    <property type="entry name" value="Laminin"/>
    <property type="match status" value="1"/>
</dbReference>
<proteinExistence type="predicted"/>
<dbReference type="FunFam" id="2.60.120.200:FF:000072">
    <property type="entry name" value="basement membrane-specific heparan sulfate proteoglycan core protein-like"/>
    <property type="match status" value="1"/>
</dbReference>
<dbReference type="PROSITE" id="PS00022">
    <property type="entry name" value="EGF_1"/>
    <property type="match status" value="1"/>
</dbReference>
<evidence type="ECO:0000313" key="6">
    <source>
        <dbReference type="Proteomes" id="UP000314983"/>
    </source>
</evidence>
<gene>
    <name evidence="5" type="primary">HSPG2</name>
</gene>
<dbReference type="Gene3D" id="2.60.120.200">
    <property type="match status" value="2"/>
</dbReference>
<evidence type="ECO:0000259" key="4">
    <source>
        <dbReference type="PROSITE" id="PS50026"/>
    </source>
</evidence>
<keyword evidence="2" id="KW-0245">EGF-like domain</keyword>
<evidence type="ECO:0000259" key="3">
    <source>
        <dbReference type="PROSITE" id="PS50025"/>
    </source>
</evidence>
<feature type="domain" description="EGF-like" evidence="4">
    <location>
        <begin position="207"/>
        <end position="246"/>
    </location>
</feature>
<evidence type="ECO:0000256" key="1">
    <source>
        <dbReference type="ARBA" id="ARBA00023157"/>
    </source>
</evidence>
<dbReference type="GO" id="GO:0016020">
    <property type="term" value="C:membrane"/>
    <property type="evidence" value="ECO:0007669"/>
    <property type="project" value="UniProtKB-SubCell"/>
</dbReference>
<comment type="caution">
    <text evidence="2">Lacks conserved residue(s) required for the propagation of feature annotation.</text>
</comment>
<protein>
    <submittedName>
        <fullName evidence="5">Uncharacterized protein</fullName>
    </submittedName>
</protein>
<dbReference type="CDD" id="cd00110">
    <property type="entry name" value="LamG"/>
    <property type="match status" value="2"/>
</dbReference>
<dbReference type="SUPFAM" id="SSF49899">
    <property type="entry name" value="Concanavalin A-like lectins/glucanases"/>
    <property type="match status" value="2"/>
</dbReference>
<dbReference type="PROSITE" id="PS50025">
    <property type="entry name" value="LAM_G_DOMAIN"/>
    <property type="match status" value="2"/>
</dbReference>
<evidence type="ECO:0000256" key="2">
    <source>
        <dbReference type="PROSITE-ProRule" id="PRU00076"/>
    </source>
</evidence>
<evidence type="ECO:0000313" key="5">
    <source>
        <dbReference type="Ensembl" id="ENSEEEP00000063457.1"/>
    </source>
</evidence>
<dbReference type="InterPro" id="IPR001791">
    <property type="entry name" value="Laminin_G"/>
</dbReference>
<name>A0AAY5F379_ELEEL</name>
<dbReference type="InterPro" id="IPR000742">
    <property type="entry name" value="EGF"/>
</dbReference>